<dbReference type="InterPro" id="IPR023048">
    <property type="entry name" value="NADH:quinone_OxRdtase_FMN_depd"/>
</dbReference>
<sequence length="200" mass="22045">MKTLLVITSSLFSEAGQSSRLVERFIERWRQTHPQGEVLKRDLANDPVPHLTAEIFQGFLADPTERTPAQRASTALSDQLIEELKSADEVVIGLPMYNFSVPSTFKSWMDHVARAGVTFRYTENGPEGLVGDKPVHVFAARGGRYQGTPADTQTGLVKHFFGMLGVQNVEFIYAEGLNLGPEEAEAARAEAAERIDRLAA</sequence>
<dbReference type="HAMAP" id="MF_01216">
    <property type="entry name" value="Azoreductase_type1"/>
    <property type="match status" value="1"/>
</dbReference>
<dbReference type="EC" id="1.6.5.-" evidence="6"/>
<dbReference type="STRING" id="1579979.WM2015_2921"/>
<gene>
    <name evidence="6" type="primary">azoR</name>
    <name evidence="7" type="ORF">WM2015_2921</name>
</gene>
<comment type="similarity">
    <text evidence="6">Belongs to the azoreductase type 1 family.</text>
</comment>
<evidence type="ECO:0000256" key="4">
    <source>
        <dbReference type="ARBA" id="ARBA00023027"/>
    </source>
</evidence>
<keyword evidence="4 6" id="KW-0520">NAD</keyword>
<dbReference type="EMBL" id="CP012154">
    <property type="protein sequence ID" value="AKS43278.1"/>
    <property type="molecule type" value="Genomic_DNA"/>
</dbReference>
<feature type="binding site" evidence="6">
    <location>
        <begin position="96"/>
        <end position="99"/>
    </location>
    <ligand>
        <name>FMN</name>
        <dbReference type="ChEBI" id="CHEBI:58210"/>
    </ligand>
</feature>
<keyword evidence="1 6" id="KW-0285">Flavoprotein</keyword>
<dbReference type="Gene3D" id="3.40.50.360">
    <property type="match status" value="1"/>
</dbReference>
<dbReference type="PATRIC" id="fig|1579979.3.peg.2988"/>
<evidence type="ECO:0000256" key="2">
    <source>
        <dbReference type="ARBA" id="ARBA00022643"/>
    </source>
</evidence>
<protein>
    <recommendedName>
        <fullName evidence="6">FMN dependent NADH:quinone oxidoreductase</fullName>
        <ecNumber evidence="6">1.6.5.-</ecNumber>
    </recommendedName>
    <alternativeName>
        <fullName evidence="6">Azo-dye reductase</fullName>
    </alternativeName>
    <alternativeName>
        <fullName evidence="6">FMN-dependent NADH-azo compound oxidoreductase</fullName>
    </alternativeName>
    <alternativeName>
        <fullName evidence="6">FMN-dependent NADH-azoreductase</fullName>
        <ecNumber evidence="6">1.7.1.17</ecNumber>
    </alternativeName>
</protein>
<dbReference type="GO" id="GO:0009055">
    <property type="term" value="F:electron transfer activity"/>
    <property type="evidence" value="ECO:0007669"/>
    <property type="project" value="UniProtKB-UniRule"/>
</dbReference>
<evidence type="ECO:0000256" key="3">
    <source>
        <dbReference type="ARBA" id="ARBA00023002"/>
    </source>
</evidence>
<evidence type="ECO:0000256" key="5">
    <source>
        <dbReference type="ARBA" id="ARBA00048542"/>
    </source>
</evidence>
<dbReference type="OrthoDB" id="9787136at2"/>
<dbReference type="RefSeq" id="WP_049726776.1">
    <property type="nucleotide sequence ID" value="NZ_CP012154.1"/>
</dbReference>
<keyword evidence="2 6" id="KW-0288">FMN</keyword>
<proteinExistence type="inferred from homology"/>
<comment type="catalytic activity">
    <reaction evidence="6">
        <text>2 a quinone + NADH + H(+) = 2 a 1,4-benzosemiquinone + NAD(+)</text>
        <dbReference type="Rhea" id="RHEA:65952"/>
        <dbReference type="ChEBI" id="CHEBI:15378"/>
        <dbReference type="ChEBI" id="CHEBI:57540"/>
        <dbReference type="ChEBI" id="CHEBI:57945"/>
        <dbReference type="ChEBI" id="CHEBI:132124"/>
        <dbReference type="ChEBI" id="CHEBI:134225"/>
    </reaction>
</comment>
<evidence type="ECO:0000313" key="8">
    <source>
        <dbReference type="Proteomes" id="UP000066624"/>
    </source>
</evidence>
<comment type="catalytic activity">
    <reaction evidence="5">
        <text>N,N-dimethyl-1,4-phenylenediamine + anthranilate + 2 NAD(+) = 2-(4-dimethylaminophenyl)diazenylbenzoate + 2 NADH + 2 H(+)</text>
        <dbReference type="Rhea" id="RHEA:55872"/>
        <dbReference type="ChEBI" id="CHEBI:15378"/>
        <dbReference type="ChEBI" id="CHEBI:15783"/>
        <dbReference type="ChEBI" id="CHEBI:16567"/>
        <dbReference type="ChEBI" id="CHEBI:57540"/>
        <dbReference type="ChEBI" id="CHEBI:57945"/>
        <dbReference type="ChEBI" id="CHEBI:71579"/>
        <dbReference type="EC" id="1.7.1.17"/>
    </reaction>
    <physiologicalReaction direction="right-to-left" evidence="5">
        <dbReference type="Rhea" id="RHEA:55874"/>
    </physiologicalReaction>
</comment>
<keyword evidence="3 6" id="KW-0560">Oxidoreductase</keyword>
<keyword evidence="8" id="KW-1185">Reference proteome</keyword>
<comment type="cofactor">
    <cofactor evidence="6">
        <name>FMN</name>
        <dbReference type="ChEBI" id="CHEBI:58210"/>
    </cofactor>
    <text evidence="6">Binds 1 FMN per subunit.</text>
</comment>
<comment type="function">
    <text evidence="6">Quinone reductase that provides resistance to thiol-specific stress caused by electrophilic quinones.</text>
</comment>
<accession>A0A0K0Y007</accession>
<dbReference type="AlphaFoldDB" id="A0A0K0Y007"/>
<dbReference type="InterPro" id="IPR029039">
    <property type="entry name" value="Flavoprotein-like_sf"/>
</dbReference>
<evidence type="ECO:0000256" key="1">
    <source>
        <dbReference type="ARBA" id="ARBA00022630"/>
    </source>
</evidence>
<dbReference type="Pfam" id="PF02525">
    <property type="entry name" value="Flavodoxin_2"/>
    <property type="match status" value="1"/>
</dbReference>
<name>A0A0K0Y007_9GAMM</name>
<dbReference type="SUPFAM" id="SSF52218">
    <property type="entry name" value="Flavoproteins"/>
    <property type="match status" value="1"/>
</dbReference>
<comment type="function">
    <text evidence="6">Also exhibits azoreductase activity. Catalyzes the reductive cleavage of the azo bond in aromatic azo compounds to the corresponding amines.</text>
</comment>
<reference evidence="7 8" key="1">
    <citation type="submission" date="2015-07" db="EMBL/GenBank/DDBJ databases">
        <authorList>
            <person name="Noorani M."/>
        </authorList>
    </citation>
    <scope>NUCLEOTIDE SEQUENCE [LARGE SCALE GENOMIC DNA]</scope>
    <source>
        <strain evidence="7 8">KCTC 42284</strain>
    </source>
</reference>
<comment type="caution">
    <text evidence="6">Lacks conserved residue(s) required for the propagation of feature annotation.</text>
</comment>
<dbReference type="PANTHER" id="PTHR43741">
    <property type="entry name" value="FMN-DEPENDENT NADH-AZOREDUCTASE 1"/>
    <property type="match status" value="1"/>
</dbReference>
<dbReference type="GO" id="GO:0016655">
    <property type="term" value="F:oxidoreductase activity, acting on NAD(P)H, quinone or similar compound as acceptor"/>
    <property type="evidence" value="ECO:0007669"/>
    <property type="project" value="InterPro"/>
</dbReference>
<dbReference type="InterPro" id="IPR050104">
    <property type="entry name" value="FMN-dep_NADH:Q_OxRdtase_AzoR1"/>
</dbReference>
<dbReference type="EC" id="1.7.1.17" evidence="6"/>
<dbReference type="KEGG" id="wma:WM2015_2921"/>
<dbReference type="Proteomes" id="UP000066624">
    <property type="component" value="Chromosome"/>
</dbReference>
<comment type="subunit">
    <text evidence="6">Homodimer.</text>
</comment>
<dbReference type="GO" id="GO:0016652">
    <property type="term" value="F:oxidoreductase activity, acting on NAD(P)H as acceptor"/>
    <property type="evidence" value="ECO:0007669"/>
    <property type="project" value="UniProtKB-UniRule"/>
</dbReference>
<evidence type="ECO:0000256" key="6">
    <source>
        <dbReference type="HAMAP-Rule" id="MF_01216"/>
    </source>
</evidence>
<feature type="binding site" evidence="6">
    <location>
        <position position="10"/>
    </location>
    <ligand>
        <name>FMN</name>
        <dbReference type="ChEBI" id="CHEBI:58210"/>
    </ligand>
</feature>
<organism evidence="7 8">
    <name type="scientific">Wenzhouxiangella marina</name>
    <dbReference type="NCBI Taxonomy" id="1579979"/>
    <lineage>
        <taxon>Bacteria</taxon>
        <taxon>Pseudomonadati</taxon>
        <taxon>Pseudomonadota</taxon>
        <taxon>Gammaproteobacteria</taxon>
        <taxon>Chromatiales</taxon>
        <taxon>Wenzhouxiangellaceae</taxon>
        <taxon>Wenzhouxiangella</taxon>
    </lineage>
</organism>
<dbReference type="PANTHER" id="PTHR43741:SF2">
    <property type="entry name" value="FMN-DEPENDENT NADH:QUINONE OXIDOREDUCTASE"/>
    <property type="match status" value="1"/>
</dbReference>
<dbReference type="GO" id="GO:0010181">
    <property type="term" value="F:FMN binding"/>
    <property type="evidence" value="ECO:0007669"/>
    <property type="project" value="UniProtKB-UniRule"/>
</dbReference>
<evidence type="ECO:0000313" key="7">
    <source>
        <dbReference type="EMBL" id="AKS43278.1"/>
    </source>
</evidence>
<dbReference type="InterPro" id="IPR003680">
    <property type="entry name" value="Flavodoxin_fold"/>
</dbReference>